<evidence type="ECO:0008006" key="3">
    <source>
        <dbReference type="Google" id="ProtNLM"/>
    </source>
</evidence>
<proteinExistence type="predicted"/>
<name>A0ABQ9I9D7_9NEOP</name>
<dbReference type="EMBL" id="JARBHB010000002">
    <property type="protein sequence ID" value="KAJ8892523.1"/>
    <property type="molecule type" value="Genomic_DNA"/>
</dbReference>
<evidence type="ECO:0000313" key="1">
    <source>
        <dbReference type="EMBL" id="KAJ8892523.1"/>
    </source>
</evidence>
<reference evidence="1 2" key="1">
    <citation type="submission" date="2023-02" db="EMBL/GenBank/DDBJ databases">
        <title>LHISI_Scaffold_Assembly.</title>
        <authorList>
            <person name="Stuart O.P."/>
            <person name="Cleave R."/>
            <person name="Magrath M.J.L."/>
            <person name="Mikheyev A.S."/>
        </authorList>
    </citation>
    <scope>NUCLEOTIDE SEQUENCE [LARGE SCALE GENOMIC DNA]</scope>
    <source>
        <strain evidence="1">Daus_M_001</strain>
        <tissue evidence="1">Leg muscle</tissue>
    </source>
</reference>
<comment type="caution">
    <text evidence="1">The sequence shown here is derived from an EMBL/GenBank/DDBJ whole genome shotgun (WGS) entry which is preliminary data.</text>
</comment>
<evidence type="ECO:0000313" key="2">
    <source>
        <dbReference type="Proteomes" id="UP001159363"/>
    </source>
</evidence>
<keyword evidence="2" id="KW-1185">Reference proteome</keyword>
<dbReference type="Proteomes" id="UP001159363">
    <property type="component" value="Chromosome 2"/>
</dbReference>
<protein>
    <recommendedName>
        <fullName evidence="3">Reverse transcriptase RNase H-like domain-containing protein</fullName>
    </recommendedName>
</protein>
<sequence length="113" mass="13646">MTIHYLIKRVLLWYTELTNSICIYKDHKPLFGVFDKNKSLSNFLSLCMLRWRLFLSSYTYNLKYRPGMQLVNIDALSRLHLTNTVEDPPNTQTQQMFFQKQRILIMRQQILQK</sequence>
<accession>A0ABQ9I9D7</accession>
<gene>
    <name evidence="1" type="ORF">PR048_005104</name>
</gene>
<organism evidence="1 2">
    <name type="scientific">Dryococelus australis</name>
    <dbReference type="NCBI Taxonomy" id="614101"/>
    <lineage>
        <taxon>Eukaryota</taxon>
        <taxon>Metazoa</taxon>
        <taxon>Ecdysozoa</taxon>
        <taxon>Arthropoda</taxon>
        <taxon>Hexapoda</taxon>
        <taxon>Insecta</taxon>
        <taxon>Pterygota</taxon>
        <taxon>Neoptera</taxon>
        <taxon>Polyneoptera</taxon>
        <taxon>Phasmatodea</taxon>
        <taxon>Verophasmatodea</taxon>
        <taxon>Anareolatae</taxon>
        <taxon>Phasmatidae</taxon>
        <taxon>Eurycanthinae</taxon>
        <taxon>Dryococelus</taxon>
    </lineage>
</organism>